<evidence type="ECO:0000313" key="4">
    <source>
        <dbReference type="Proteomes" id="UP001055940"/>
    </source>
</evidence>
<dbReference type="SUPFAM" id="SSF56601">
    <property type="entry name" value="beta-lactamase/transpeptidase-like"/>
    <property type="match status" value="1"/>
</dbReference>
<reference evidence="3" key="1">
    <citation type="submission" date="2022-06" db="EMBL/GenBank/DDBJ databases">
        <authorList>
            <person name="Ping M."/>
        </authorList>
    </citation>
    <scope>NUCLEOTIDE SEQUENCE</scope>
    <source>
        <strain evidence="3">JCM11759T</strain>
    </source>
</reference>
<name>A0ABY5DE91_9ACTN</name>
<evidence type="ECO:0000256" key="1">
    <source>
        <dbReference type="SAM" id="MobiDB-lite"/>
    </source>
</evidence>
<dbReference type="Pfam" id="PF00144">
    <property type="entry name" value="Beta-lactamase"/>
    <property type="match status" value="1"/>
</dbReference>
<dbReference type="Gene3D" id="3.40.710.10">
    <property type="entry name" value="DD-peptidase/beta-lactamase superfamily"/>
    <property type="match status" value="1"/>
</dbReference>
<feature type="domain" description="Beta-lactamase-related" evidence="2">
    <location>
        <begin position="31"/>
        <end position="356"/>
    </location>
</feature>
<feature type="region of interest" description="Disordered" evidence="1">
    <location>
        <begin position="1"/>
        <end position="24"/>
    </location>
</feature>
<dbReference type="InterPro" id="IPR012338">
    <property type="entry name" value="Beta-lactam/transpept-like"/>
</dbReference>
<dbReference type="EMBL" id="CP099837">
    <property type="protein sequence ID" value="USY21432.1"/>
    <property type="molecule type" value="Genomic_DNA"/>
</dbReference>
<proteinExistence type="predicted"/>
<organism evidence="3 4">
    <name type="scientific">Nocardiopsis exhalans</name>
    <dbReference type="NCBI Taxonomy" id="163604"/>
    <lineage>
        <taxon>Bacteria</taxon>
        <taxon>Bacillati</taxon>
        <taxon>Actinomycetota</taxon>
        <taxon>Actinomycetes</taxon>
        <taxon>Streptosporangiales</taxon>
        <taxon>Nocardiopsidaceae</taxon>
        <taxon>Nocardiopsis</taxon>
    </lineage>
</organism>
<protein>
    <submittedName>
        <fullName evidence="3">Beta-lactamase family protein</fullName>
    </submittedName>
</protein>
<dbReference type="InterPro" id="IPR001466">
    <property type="entry name" value="Beta-lactam-related"/>
</dbReference>
<evidence type="ECO:0000259" key="2">
    <source>
        <dbReference type="Pfam" id="PF00144"/>
    </source>
</evidence>
<dbReference type="Proteomes" id="UP001055940">
    <property type="component" value="Chromosome"/>
</dbReference>
<feature type="compositionally biased region" description="Low complexity" evidence="1">
    <location>
        <begin position="1"/>
        <end position="15"/>
    </location>
</feature>
<dbReference type="PANTHER" id="PTHR46825">
    <property type="entry name" value="D-ALANYL-D-ALANINE-CARBOXYPEPTIDASE/ENDOPEPTIDASE AMPH"/>
    <property type="match status" value="1"/>
</dbReference>
<dbReference type="RefSeq" id="WP_254420321.1">
    <property type="nucleotide sequence ID" value="NZ_BAAAJB010000001.1"/>
</dbReference>
<gene>
    <name evidence="3" type="ORF">NE857_07420</name>
</gene>
<dbReference type="InterPro" id="IPR050491">
    <property type="entry name" value="AmpC-like"/>
</dbReference>
<evidence type="ECO:0000313" key="3">
    <source>
        <dbReference type="EMBL" id="USY21432.1"/>
    </source>
</evidence>
<accession>A0ABY5DE91</accession>
<sequence length="389" mass="41751">MTDTTPHTPGPTTGPASADGSGRAPIPVRVQEVLDRAVAEQGFPGYSVQIRQGERSSFGAAGFADTGSGRERLPQERFRIGSTTKTFAAILLLRLEAEGVLSLDDTVETWLPDLVRGNGNDGRSITLEQLLSMTSGLFNYVLDEDILVRFNGPGFLEHRFDSFTPEELVRTALAHPPEHSPGQGWNYCNTGYFLAGMIIERATGQTFARQVEQHLARPLGLTSTYVPGEEKDIPGTHARHYSRLYASAPDAPVYDVTELNASAAWAAGGMVSSTTDLNHFFAALLRGDLLPPAQQARMFTTAPTPEGKWLPIPDTTYGLGMSSLTLAGGDTVWGMGGAINGSFCFTYGTRDGGLVISQSINCDWGNPIGAFAELLDTALRSPSLRPKGI</sequence>
<dbReference type="PANTHER" id="PTHR46825:SF7">
    <property type="entry name" value="D-ALANYL-D-ALANINE CARBOXYPEPTIDASE"/>
    <property type="match status" value="1"/>
</dbReference>
<keyword evidence="4" id="KW-1185">Reference proteome</keyword>